<organism evidence="2 3">
    <name type="scientific">Streptomyces siamensis</name>
    <dbReference type="NCBI Taxonomy" id="1274986"/>
    <lineage>
        <taxon>Bacteria</taxon>
        <taxon>Bacillati</taxon>
        <taxon>Actinomycetota</taxon>
        <taxon>Actinomycetes</taxon>
        <taxon>Kitasatosporales</taxon>
        <taxon>Streptomycetaceae</taxon>
        <taxon>Streptomyces</taxon>
    </lineage>
</organism>
<dbReference type="Proteomes" id="UP001501759">
    <property type="component" value="Unassembled WGS sequence"/>
</dbReference>
<keyword evidence="3" id="KW-1185">Reference proteome</keyword>
<evidence type="ECO:0000313" key="3">
    <source>
        <dbReference type="Proteomes" id="UP001501759"/>
    </source>
</evidence>
<gene>
    <name evidence="2" type="ORF">GCM10023335_79810</name>
</gene>
<sequence length="83" mass="8197">MPAGAAITTPGRAPDTLRVPFAVPPRQSEYEVQARLSTRPPGAFPRRAGAAAAGGLAAPTAAAATAAARTVLRDGCSALLMGG</sequence>
<feature type="compositionally biased region" description="Low complexity" evidence="1">
    <location>
        <begin position="38"/>
        <end position="47"/>
    </location>
</feature>
<dbReference type="EMBL" id="BAABKB010000043">
    <property type="protein sequence ID" value="GAA5034831.1"/>
    <property type="molecule type" value="Genomic_DNA"/>
</dbReference>
<protein>
    <submittedName>
        <fullName evidence="2">Uncharacterized protein</fullName>
    </submittedName>
</protein>
<feature type="region of interest" description="Disordered" evidence="1">
    <location>
        <begin position="28"/>
        <end position="47"/>
    </location>
</feature>
<reference evidence="3" key="1">
    <citation type="journal article" date="2019" name="Int. J. Syst. Evol. Microbiol.">
        <title>The Global Catalogue of Microorganisms (GCM) 10K type strain sequencing project: providing services to taxonomists for standard genome sequencing and annotation.</title>
        <authorList>
            <consortium name="The Broad Institute Genomics Platform"/>
            <consortium name="The Broad Institute Genome Sequencing Center for Infectious Disease"/>
            <person name="Wu L."/>
            <person name="Ma J."/>
        </authorList>
    </citation>
    <scope>NUCLEOTIDE SEQUENCE [LARGE SCALE GENOMIC DNA]</scope>
    <source>
        <strain evidence="3">JCM 18409</strain>
    </source>
</reference>
<evidence type="ECO:0000256" key="1">
    <source>
        <dbReference type="SAM" id="MobiDB-lite"/>
    </source>
</evidence>
<comment type="caution">
    <text evidence="2">The sequence shown here is derived from an EMBL/GenBank/DDBJ whole genome shotgun (WGS) entry which is preliminary data.</text>
</comment>
<evidence type="ECO:0000313" key="2">
    <source>
        <dbReference type="EMBL" id="GAA5034831.1"/>
    </source>
</evidence>
<accession>A0ABP9JKA3</accession>
<name>A0ABP9JKA3_9ACTN</name>
<proteinExistence type="predicted"/>